<dbReference type="InterPro" id="IPR001543">
    <property type="entry name" value="FliN-like_C"/>
</dbReference>
<reference evidence="3 4" key="1">
    <citation type="submission" date="2019-11" db="EMBL/GenBank/DDBJ databases">
        <authorList>
            <person name="Dong K."/>
        </authorList>
    </citation>
    <scope>NUCLEOTIDE SEQUENCE [LARGE SCALE GENOMIC DNA]</scope>
    <source>
        <strain evidence="3 4">DK608</strain>
    </source>
</reference>
<organism evidence="3 4">
    <name type="scientific">Paracoccus shanxieyensis</name>
    <dbReference type="NCBI Taxonomy" id="2675752"/>
    <lineage>
        <taxon>Bacteria</taxon>
        <taxon>Pseudomonadati</taxon>
        <taxon>Pseudomonadota</taxon>
        <taxon>Alphaproteobacteria</taxon>
        <taxon>Rhodobacterales</taxon>
        <taxon>Paracoccaceae</taxon>
        <taxon>Paracoccus</taxon>
    </lineage>
</organism>
<dbReference type="GO" id="GO:0050918">
    <property type="term" value="P:positive chemotaxis"/>
    <property type="evidence" value="ECO:0007669"/>
    <property type="project" value="TreeGrafter"/>
</dbReference>
<dbReference type="AlphaFoldDB" id="A0A6L6J3K2"/>
<dbReference type="PANTHER" id="PTHR30034">
    <property type="entry name" value="FLAGELLAR MOTOR SWITCH PROTEIN FLIM"/>
    <property type="match status" value="1"/>
</dbReference>
<dbReference type="Pfam" id="PF01052">
    <property type="entry name" value="FliMN_C"/>
    <property type="match status" value="1"/>
</dbReference>
<evidence type="ECO:0000313" key="3">
    <source>
        <dbReference type="EMBL" id="MTH65840.1"/>
    </source>
</evidence>
<feature type="domain" description="Flagellar motor switch protein FliN-like C-terminal" evidence="2">
    <location>
        <begin position="11"/>
        <end position="79"/>
    </location>
</feature>
<keyword evidence="4" id="KW-1185">Reference proteome</keyword>
<dbReference type="InterPro" id="IPR036429">
    <property type="entry name" value="SpoA-like_sf"/>
</dbReference>
<dbReference type="GO" id="GO:0009425">
    <property type="term" value="C:bacterial-type flagellum basal body"/>
    <property type="evidence" value="ECO:0007669"/>
    <property type="project" value="InterPro"/>
</dbReference>
<dbReference type="EMBL" id="WMII01000017">
    <property type="protein sequence ID" value="MTH65840.1"/>
    <property type="molecule type" value="Genomic_DNA"/>
</dbReference>
<dbReference type="InterPro" id="IPR001172">
    <property type="entry name" value="FliN_T3SS_HrcQb"/>
</dbReference>
<dbReference type="RefSeq" id="WP_155045716.1">
    <property type="nucleotide sequence ID" value="NZ_WMIH01000019.1"/>
</dbReference>
<evidence type="ECO:0000256" key="1">
    <source>
        <dbReference type="ARBA" id="ARBA00009226"/>
    </source>
</evidence>
<dbReference type="GO" id="GO:0071978">
    <property type="term" value="P:bacterial-type flagellum-dependent swarming motility"/>
    <property type="evidence" value="ECO:0007669"/>
    <property type="project" value="TreeGrafter"/>
</dbReference>
<comment type="similarity">
    <text evidence="1">Belongs to the FliN/MopA/SpaO family.</text>
</comment>
<dbReference type="PANTHER" id="PTHR30034:SF6">
    <property type="entry name" value="YOP PROTEINS TRANSLOCATION PROTEIN Q"/>
    <property type="match status" value="1"/>
</dbReference>
<sequence length="84" mass="8886">MEDLASLIATDHIQVEITIRLGGTQLTVAELSRLQPEDILTLDREISDGVDICVGDRIIARGELTSAGEDGSRLAVRILGAAAS</sequence>
<dbReference type="PRINTS" id="PR00956">
    <property type="entry name" value="FLGMOTORFLIN"/>
</dbReference>
<dbReference type="Proteomes" id="UP000478740">
    <property type="component" value="Unassembled WGS sequence"/>
</dbReference>
<proteinExistence type="inferred from homology"/>
<evidence type="ECO:0000313" key="4">
    <source>
        <dbReference type="Proteomes" id="UP000478740"/>
    </source>
</evidence>
<dbReference type="Gene3D" id="2.30.330.10">
    <property type="entry name" value="SpoA-like"/>
    <property type="match status" value="1"/>
</dbReference>
<dbReference type="GO" id="GO:0003774">
    <property type="term" value="F:cytoskeletal motor activity"/>
    <property type="evidence" value="ECO:0007669"/>
    <property type="project" value="InterPro"/>
</dbReference>
<gene>
    <name evidence="3" type="ORF">GL284_16330</name>
</gene>
<accession>A0A6L6J3K2</accession>
<dbReference type="SUPFAM" id="SSF101801">
    <property type="entry name" value="Surface presentation of antigens (SPOA)"/>
    <property type="match status" value="1"/>
</dbReference>
<name>A0A6L6J3K2_9RHOB</name>
<protein>
    <recommendedName>
        <fullName evidence="2">Flagellar motor switch protein FliN-like C-terminal domain-containing protein</fullName>
    </recommendedName>
</protein>
<comment type="caution">
    <text evidence="3">The sequence shown here is derived from an EMBL/GenBank/DDBJ whole genome shotgun (WGS) entry which is preliminary data.</text>
</comment>
<evidence type="ECO:0000259" key="2">
    <source>
        <dbReference type="Pfam" id="PF01052"/>
    </source>
</evidence>